<dbReference type="GO" id="GO:0005975">
    <property type="term" value="P:carbohydrate metabolic process"/>
    <property type="evidence" value="ECO:0007669"/>
    <property type="project" value="InterPro"/>
</dbReference>
<dbReference type="GO" id="GO:0005783">
    <property type="term" value="C:endoplasmic reticulum"/>
    <property type="evidence" value="ECO:0007669"/>
    <property type="project" value="TreeGrafter"/>
</dbReference>
<dbReference type="Gene3D" id="1.50.10.10">
    <property type="match status" value="1"/>
</dbReference>
<dbReference type="InterPro" id="IPR012341">
    <property type="entry name" value="6hp_glycosidase-like_sf"/>
</dbReference>
<evidence type="ECO:0000256" key="6">
    <source>
        <dbReference type="ARBA" id="ARBA00023157"/>
    </source>
</evidence>
<comment type="cofactor">
    <cofactor evidence="1 11">
        <name>Ca(2+)</name>
        <dbReference type="ChEBI" id="CHEBI:29108"/>
    </cofactor>
</comment>
<protein>
    <recommendedName>
        <fullName evidence="13">alpha-1,2-Mannosidase</fullName>
        <ecNumber evidence="13">3.2.1.-</ecNumber>
    </recommendedName>
</protein>
<reference evidence="14 15" key="1">
    <citation type="journal article" date="2018" name="Mol. Biol. Evol.">
        <title>Broad Genomic Sampling Reveals a Smut Pathogenic Ancestry of the Fungal Clade Ustilaginomycotina.</title>
        <authorList>
            <person name="Kijpornyongpan T."/>
            <person name="Mondo S.J."/>
            <person name="Barry K."/>
            <person name="Sandor L."/>
            <person name="Lee J."/>
            <person name="Lipzen A."/>
            <person name="Pangilinan J."/>
            <person name="LaButti K."/>
            <person name="Hainaut M."/>
            <person name="Henrissat B."/>
            <person name="Grigoriev I.V."/>
            <person name="Spatafora J.W."/>
            <person name="Aime M.C."/>
        </authorList>
    </citation>
    <scope>NUCLEOTIDE SEQUENCE [LARGE SCALE GENOMIC DNA]</scope>
    <source>
        <strain evidence="14 15">MCA 3882</strain>
    </source>
</reference>
<dbReference type="Pfam" id="PF01532">
    <property type="entry name" value="Glyco_hydro_47"/>
    <property type="match status" value="1"/>
</dbReference>
<keyword evidence="8 13" id="KW-0326">Glycosidase</keyword>
<dbReference type="InterPro" id="IPR036026">
    <property type="entry name" value="Seven-hairpin_glycosidases"/>
</dbReference>
<keyword evidence="15" id="KW-1185">Reference proteome</keyword>
<proteinExistence type="inferred from homology"/>
<gene>
    <name evidence="14" type="ORF">FA14DRAFT_114568</name>
</gene>
<dbReference type="GO" id="GO:0004571">
    <property type="term" value="F:mannosyl-oligosaccharide 1,2-alpha-mannosidase activity"/>
    <property type="evidence" value="ECO:0007669"/>
    <property type="project" value="UniProtKB-EC"/>
</dbReference>
<dbReference type="OrthoDB" id="8118055at2759"/>
<dbReference type="InParanoid" id="A0A316VH04"/>
<keyword evidence="11" id="KW-0479">Metal-binding</keyword>
<dbReference type="GO" id="GO:0016020">
    <property type="term" value="C:membrane"/>
    <property type="evidence" value="ECO:0007669"/>
    <property type="project" value="InterPro"/>
</dbReference>
<comment type="catalytic activity">
    <reaction evidence="10">
        <text>N(4)-(alpha-D-Man-(1-&gt;2)-alpha-D-Man-(1-&gt;2)-alpha-D-Man-(1-&gt;3)-[alpha-D-Man-(1-&gt;2)-alpha-D-Man-(1-&gt;3)-[alpha-D-Man-(1-&gt;2)-alpha-D-Man-(1-&gt;6)]-alpha-D-Man-(1-&gt;6)]-beta-D-Man-(1-&gt;4)-beta-D-GlcNAc-(1-&gt;4)-beta-D-GlcNAc)-L-asparaginyl-[protein] (N-glucan mannose isomer 9A1,2,3B1,2,3) + 4 H2O = N(4)-(alpha-D-Man-(1-&gt;3)-[alpha-D-Man-(1-&gt;3)-[alpha-D-Man-(1-&gt;6)]-alpha-D-Man-(1-&gt;6)]-beta-D-Man-(1-&gt;4)-beta-D-GlcNAc-(1-&gt;4)-beta-D-GlcNAc)-L-asparaginyl-[protein] (N-glucan mannose isomer 5A1,2) + 4 beta-D-mannose</text>
        <dbReference type="Rhea" id="RHEA:56008"/>
        <dbReference type="Rhea" id="RHEA-COMP:14356"/>
        <dbReference type="Rhea" id="RHEA-COMP:14367"/>
        <dbReference type="ChEBI" id="CHEBI:15377"/>
        <dbReference type="ChEBI" id="CHEBI:28563"/>
        <dbReference type="ChEBI" id="CHEBI:59087"/>
        <dbReference type="ChEBI" id="CHEBI:139493"/>
        <dbReference type="EC" id="3.2.1.113"/>
    </reaction>
</comment>
<dbReference type="EMBL" id="KZ819603">
    <property type="protein sequence ID" value="PWN35613.1"/>
    <property type="molecule type" value="Genomic_DNA"/>
</dbReference>
<evidence type="ECO:0000256" key="7">
    <source>
        <dbReference type="ARBA" id="ARBA00023180"/>
    </source>
</evidence>
<name>A0A316VH04_9BASI</name>
<dbReference type="InterPro" id="IPR050749">
    <property type="entry name" value="Glycosyl_Hydrolase_47"/>
</dbReference>
<dbReference type="EC" id="3.2.1.-" evidence="13"/>
<keyword evidence="6 12" id="KW-1015">Disulfide bond</keyword>
<dbReference type="GO" id="GO:0005509">
    <property type="term" value="F:calcium ion binding"/>
    <property type="evidence" value="ECO:0007669"/>
    <property type="project" value="InterPro"/>
</dbReference>
<comment type="pathway">
    <text evidence="2">Protein modification; protein glycosylation.</text>
</comment>
<feature type="disulfide bond" evidence="12">
    <location>
        <begin position="296"/>
        <end position="325"/>
    </location>
</feature>
<evidence type="ECO:0000313" key="14">
    <source>
        <dbReference type="EMBL" id="PWN35613.1"/>
    </source>
</evidence>
<evidence type="ECO:0000256" key="9">
    <source>
        <dbReference type="ARBA" id="ARBA00047669"/>
    </source>
</evidence>
<dbReference type="SUPFAM" id="SSF48225">
    <property type="entry name" value="Seven-hairpin glycosidases"/>
    <property type="match status" value="1"/>
</dbReference>
<feature type="non-terminal residue" evidence="14">
    <location>
        <position position="473"/>
    </location>
</feature>
<dbReference type="PANTHER" id="PTHR11742:SF101">
    <property type="entry name" value="MANNOSYL-OLIGOSACCHARIDE ALPHA-1,2-MANNOSIDASE 1B"/>
    <property type="match status" value="1"/>
</dbReference>
<evidence type="ECO:0000256" key="11">
    <source>
        <dbReference type="PIRSR" id="PIRSR601382-2"/>
    </source>
</evidence>
<dbReference type="PRINTS" id="PR00747">
    <property type="entry name" value="GLYHDRLASE47"/>
</dbReference>
<evidence type="ECO:0000313" key="15">
    <source>
        <dbReference type="Proteomes" id="UP000245771"/>
    </source>
</evidence>
<dbReference type="STRING" id="1280837.A0A316VH04"/>
<evidence type="ECO:0000256" key="8">
    <source>
        <dbReference type="ARBA" id="ARBA00023295"/>
    </source>
</evidence>
<evidence type="ECO:0000256" key="13">
    <source>
        <dbReference type="RuleBase" id="RU361193"/>
    </source>
</evidence>
<dbReference type="GO" id="GO:0036503">
    <property type="term" value="P:ERAD pathway"/>
    <property type="evidence" value="ECO:0007669"/>
    <property type="project" value="UniProtKB-ARBA"/>
</dbReference>
<dbReference type="InterPro" id="IPR001382">
    <property type="entry name" value="Glyco_hydro_47"/>
</dbReference>
<keyword evidence="5 13" id="KW-0378">Hydrolase</keyword>
<evidence type="ECO:0000256" key="4">
    <source>
        <dbReference type="ARBA" id="ARBA00022729"/>
    </source>
</evidence>
<keyword evidence="7" id="KW-0325">Glycoprotein</keyword>
<evidence type="ECO:0000256" key="2">
    <source>
        <dbReference type="ARBA" id="ARBA00004922"/>
    </source>
</evidence>
<dbReference type="AlphaFoldDB" id="A0A316VH04"/>
<evidence type="ECO:0000256" key="5">
    <source>
        <dbReference type="ARBA" id="ARBA00022801"/>
    </source>
</evidence>
<evidence type="ECO:0000256" key="1">
    <source>
        <dbReference type="ARBA" id="ARBA00001913"/>
    </source>
</evidence>
<dbReference type="GeneID" id="37017841"/>
<accession>A0A316VH04</accession>
<comment type="similarity">
    <text evidence="3 13">Belongs to the glycosyl hydrolase 47 family.</text>
</comment>
<evidence type="ECO:0000256" key="3">
    <source>
        <dbReference type="ARBA" id="ARBA00007658"/>
    </source>
</evidence>
<feature type="non-terminal residue" evidence="14">
    <location>
        <position position="1"/>
    </location>
</feature>
<dbReference type="Proteomes" id="UP000245771">
    <property type="component" value="Unassembled WGS sequence"/>
</dbReference>
<dbReference type="PANTHER" id="PTHR11742">
    <property type="entry name" value="MANNOSYL-OLIGOSACCHARIDE ALPHA-1,2-MANNOSIDASE-RELATED"/>
    <property type="match status" value="1"/>
</dbReference>
<sequence length="473" mass="53037">KREAIKDAFLYNYNEYVKYAYPADCIDLKLLTGANDPATADFGGTPIESLSSMIMMNLTQTENYANAVKVVKDQAFYTTNSSMVDGQPGTVKLFELTIRIIGGLLSAYQMNGERAEESFFINKTRTLADRLKGSWFKNAKIPVSIWNMRDQSVMDLNADTNIAEAGTLTIEFGILSNMTNDDQYRTLAEGSSDAIMGLNAYYPGLPYTRVNPFNLTTNSQYITLGGGFDSGGLEYFLKYPILLGQRDHRYIKHWTTAVESIQSHLVYKTGVNNFTFVADFDANRTTPVYLSSHLACFIGGNIAMGGRLLNRDDFTTLGLELAESCAATYDQTALGLGPYGFGYGDKSGNFAGWKYVSPQKRSFYQKHGIFVTVGYWFVAPEVLESIFYAWRITGQQMWRDVAWKIFQTIKKVADTGHGYSIINNVNDESTGIQGPQPPFLYSETLKYLYLIFDDSNHYSLDDIVFNTEGMAFK</sequence>
<keyword evidence="11" id="KW-0106">Calcium</keyword>
<organism evidence="14 15">
    <name type="scientific">Meira miltonrushii</name>
    <dbReference type="NCBI Taxonomy" id="1280837"/>
    <lineage>
        <taxon>Eukaryota</taxon>
        <taxon>Fungi</taxon>
        <taxon>Dikarya</taxon>
        <taxon>Basidiomycota</taxon>
        <taxon>Ustilaginomycotina</taxon>
        <taxon>Exobasidiomycetes</taxon>
        <taxon>Exobasidiales</taxon>
        <taxon>Brachybasidiaceae</taxon>
        <taxon>Meira</taxon>
    </lineage>
</organism>
<dbReference type="RefSeq" id="XP_025355915.1">
    <property type="nucleotide sequence ID" value="XM_025496060.1"/>
</dbReference>
<evidence type="ECO:0000256" key="12">
    <source>
        <dbReference type="PIRSR" id="PIRSR601382-3"/>
    </source>
</evidence>
<evidence type="ECO:0000256" key="10">
    <source>
        <dbReference type="ARBA" id="ARBA00048605"/>
    </source>
</evidence>
<feature type="binding site" evidence="11">
    <location>
        <position position="467"/>
    </location>
    <ligand>
        <name>Ca(2+)</name>
        <dbReference type="ChEBI" id="CHEBI:29108"/>
    </ligand>
</feature>
<comment type="catalytic activity">
    <reaction evidence="9">
        <text>N(4)-(alpha-D-Man-(1-&gt;2)-alpha-D-Man-(1-&gt;2)-alpha-D-Man-(1-&gt;3)-[alpha-D-Man-(1-&gt;3)-[alpha-D-Man-(1-&gt;2)-alpha-D-Man-(1-&gt;6)]-alpha-D-Man-(1-&gt;6)]-beta-D-Man-(1-&gt;4)-beta-D-GlcNAc-(1-&gt;4)-beta-D-GlcNAc)-L-asparaginyl-[protein] (N-glucan mannose isomer 8A1,2,3B1,3) + 3 H2O = N(4)-(alpha-D-Man-(1-&gt;3)-[alpha-D-Man-(1-&gt;3)-[alpha-D-Man-(1-&gt;6)]-alpha-D-Man-(1-&gt;6)]-beta-D-Man-(1-&gt;4)-beta-D-GlcNAc-(1-&gt;4)-beta-D-GlcNAc)-L-asparaginyl-[protein] (N-glucan mannose isomer 5A1,2) + 3 beta-D-mannose</text>
        <dbReference type="Rhea" id="RHEA:56028"/>
        <dbReference type="Rhea" id="RHEA-COMP:14358"/>
        <dbReference type="Rhea" id="RHEA-COMP:14367"/>
        <dbReference type="ChEBI" id="CHEBI:15377"/>
        <dbReference type="ChEBI" id="CHEBI:28563"/>
        <dbReference type="ChEBI" id="CHEBI:59087"/>
        <dbReference type="ChEBI" id="CHEBI:60628"/>
        <dbReference type="EC" id="3.2.1.113"/>
    </reaction>
</comment>
<keyword evidence="4" id="KW-0732">Signal</keyword>